<sequence>MKQEVTIRDISDLGRAAEEFLQKTGDSRIIAFFAPMGAGKTTFTAAICSCLGVRDAVCSPTFTIVNEYRTAAGEPLYHFDFYRINKLSEAIDIGLDDYLYSGALCIIEWPENIGELLPEETLRVSISVNPDMSRTISWDDGNGNSRDQA</sequence>
<proteinExistence type="inferred from homology"/>
<evidence type="ECO:0000256" key="9">
    <source>
        <dbReference type="ARBA" id="ARBA00022842"/>
    </source>
</evidence>
<evidence type="ECO:0000256" key="6">
    <source>
        <dbReference type="ARBA" id="ARBA00022723"/>
    </source>
</evidence>
<keyword evidence="6" id="KW-0479">Metal-binding</keyword>
<dbReference type="GO" id="GO:0005737">
    <property type="term" value="C:cytoplasm"/>
    <property type="evidence" value="ECO:0007669"/>
    <property type="project" value="UniProtKB-SubCell"/>
</dbReference>
<protein>
    <recommendedName>
        <fullName evidence="3">tRNA threonylcarbamoyladenosine biosynthesis protein TsaE</fullName>
    </recommendedName>
    <alternativeName>
        <fullName evidence="10">t(6)A37 threonylcarbamoyladenosine biosynthesis protein TsaE</fullName>
    </alternativeName>
</protein>
<reference evidence="11" key="2">
    <citation type="journal article" date="2021" name="PeerJ">
        <title>Extensive microbial diversity within the chicken gut microbiome revealed by metagenomics and culture.</title>
        <authorList>
            <person name="Gilroy R."/>
            <person name="Ravi A."/>
            <person name="Getino M."/>
            <person name="Pursley I."/>
            <person name="Horton D.L."/>
            <person name="Alikhan N.F."/>
            <person name="Baker D."/>
            <person name="Gharbi K."/>
            <person name="Hall N."/>
            <person name="Watson M."/>
            <person name="Adriaenssens E.M."/>
            <person name="Foster-Nyarko E."/>
            <person name="Jarju S."/>
            <person name="Secka A."/>
            <person name="Antonio M."/>
            <person name="Oren A."/>
            <person name="Chaudhuri R.R."/>
            <person name="La Ragione R."/>
            <person name="Hildebrand F."/>
            <person name="Pallen M.J."/>
        </authorList>
    </citation>
    <scope>NUCLEOTIDE SEQUENCE</scope>
    <source>
        <strain evidence="11">F1-3629</strain>
    </source>
</reference>
<evidence type="ECO:0000256" key="1">
    <source>
        <dbReference type="ARBA" id="ARBA00004496"/>
    </source>
</evidence>
<evidence type="ECO:0000313" key="12">
    <source>
        <dbReference type="Proteomes" id="UP000771749"/>
    </source>
</evidence>
<dbReference type="PANTHER" id="PTHR33540:SF2">
    <property type="entry name" value="TRNA THREONYLCARBAMOYLADENOSINE BIOSYNTHESIS PROTEIN TSAE"/>
    <property type="match status" value="1"/>
</dbReference>
<evidence type="ECO:0000256" key="3">
    <source>
        <dbReference type="ARBA" id="ARBA00019010"/>
    </source>
</evidence>
<dbReference type="Gene3D" id="3.40.50.300">
    <property type="entry name" value="P-loop containing nucleotide triphosphate hydrolases"/>
    <property type="match status" value="1"/>
</dbReference>
<evidence type="ECO:0000256" key="2">
    <source>
        <dbReference type="ARBA" id="ARBA00007599"/>
    </source>
</evidence>
<organism evidence="11 12">
    <name type="scientific">Candidatus Cryptobacteroides gallistercoris</name>
    <dbReference type="NCBI Taxonomy" id="2840765"/>
    <lineage>
        <taxon>Bacteria</taxon>
        <taxon>Pseudomonadati</taxon>
        <taxon>Bacteroidota</taxon>
        <taxon>Bacteroidia</taxon>
        <taxon>Bacteroidales</taxon>
        <taxon>Candidatus Cryptobacteroides</taxon>
    </lineage>
</organism>
<name>A0A940DPQ8_9BACT</name>
<keyword evidence="5" id="KW-0819">tRNA processing</keyword>
<keyword evidence="8" id="KW-0067">ATP-binding</keyword>
<dbReference type="PANTHER" id="PTHR33540">
    <property type="entry name" value="TRNA THREONYLCARBAMOYLADENOSINE BIOSYNTHESIS PROTEIN TSAE"/>
    <property type="match status" value="1"/>
</dbReference>
<dbReference type="SUPFAM" id="SSF52540">
    <property type="entry name" value="P-loop containing nucleoside triphosphate hydrolases"/>
    <property type="match status" value="1"/>
</dbReference>
<keyword evidence="9" id="KW-0460">Magnesium</keyword>
<keyword evidence="4" id="KW-0963">Cytoplasm</keyword>
<keyword evidence="7" id="KW-0547">Nucleotide-binding</keyword>
<dbReference type="InterPro" id="IPR003442">
    <property type="entry name" value="T6A_TsaE"/>
</dbReference>
<evidence type="ECO:0000256" key="8">
    <source>
        <dbReference type="ARBA" id="ARBA00022840"/>
    </source>
</evidence>
<dbReference type="Proteomes" id="UP000771749">
    <property type="component" value="Unassembled WGS sequence"/>
</dbReference>
<dbReference type="NCBIfam" id="TIGR00150">
    <property type="entry name" value="T6A_YjeE"/>
    <property type="match status" value="1"/>
</dbReference>
<reference evidence="11" key="1">
    <citation type="submission" date="2020-10" db="EMBL/GenBank/DDBJ databases">
        <authorList>
            <person name="Gilroy R."/>
        </authorList>
    </citation>
    <scope>NUCLEOTIDE SEQUENCE</scope>
    <source>
        <strain evidence="11">F1-3629</strain>
    </source>
</reference>
<accession>A0A940DPQ8</accession>
<evidence type="ECO:0000256" key="10">
    <source>
        <dbReference type="ARBA" id="ARBA00032441"/>
    </source>
</evidence>
<evidence type="ECO:0000313" key="11">
    <source>
        <dbReference type="EMBL" id="MBO8454260.1"/>
    </source>
</evidence>
<comment type="similarity">
    <text evidence="2">Belongs to the TsaE family.</text>
</comment>
<dbReference type="EMBL" id="JADIMJ010000089">
    <property type="protein sequence ID" value="MBO8454260.1"/>
    <property type="molecule type" value="Genomic_DNA"/>
</dbReference>
<dbReference type="GO" id="GO:0005524">
    <property type="term" value="F:ATP binding"/>
    <property type="evidence" value="ECO:0007669"/>
    <property type="project" value="UniProtKB-KW"/>
</dbReference>
<evidence type="ECO:0000256" key="7">
    <source>
        <dbReference type="ARBA" id="ARBA00022741"/>
    </source>
</evidence>
<evidence type="ECO:0000256" key="5">
    <source>
        <dbReference type="ARBA" id="ARBA00022694"/>
    </source>
</evidence>
<gene>
    <name evidence="11" type="primary">tsaE</name>
    <name evidence="11" type="ORF">IAC07_06010</name>
</gene>
<evidence type="ECO:0000256" key="4">
    <source>
        <dbReference type="ARBA" id="ARBA00022490"/>
    </source>
</evidence>
<dbReference type="InterPro" id="IPR027417">
    <property type="entry name" value="P-loop_NTPase"/>
</dbReference>
<dbReference type="GO" id="GO:0002949">
    <property type="term" value="P:tRNA threonylcarbamoyladenosine modification"/>
    <property type="evidence" value="ECO:0007669"/>
    <property type="project" value="InterPro"/>
</dbReference>
<comment type="caution">
    <text evidence="11">The sequence shown here is derived from an EMBL/GenBank/DDBJ whole genome shotgun (WGS) entry which is preliminary data.</text>
</comment>
<dbReference type="AlphaFoldDB" id="A0A940DPQ8"/>
<dbReference type="GO" id="GO:0046872">
    <property type="term" value="F:metal ion binding"/>
    <property type="evidence" value="ECO:0007669"/>
    <property type="project" value="UniProtKB-KW"/>
</dbReference>
<comment type="subcellular location">
    <subcellularLocation>
        <location evidence="1">Cytoplasm</location>
    </subcellularLocation>
</comment>
<dbReference type="Pfam" id="PF02367">
    <property type="entry name" value="TsaE"/>
    <property type="match status" value="1"/>
</dbReference>